<sequence length="231" mass="25083">MQTLRSMLGLSLALFLCPSAFADSAADIIKATGVKGGFIVHLGCGDGELTTALRVNKGYLVHGLGQDVTRARAAIRKADLYGPVSADRLAGSKLPYIDGSVNLLVSEDLKGVPMREVMRVLAPKGVAYVKQGGDWKKTVKPRPDNIDDWTHFLHDEGGNAVAHDTEVGPPRHLQWQGSPRWSRHHDRMASMSALVSANGRVFYVMDEGSRVSIQLPARWTLVARDAFNGVV</sequence>
<dbReference type="InterPro" id="IPR029063">
    <property type="entry name" value="SAM-dependent_MTases_sf"/>
</dbReference>
<accession>A0A382R385</accession>
<dbReference type="AlphaFoldDB" id="A0A382R385"/>
<name>A0A382R385_9ZZZZ</name>
<gene>
    <name evidence="1" type="ORF">METZ01_LOCUS344392</name>
</gene>
<protein>
    <recommendedName>
        <fullName evidence="2">Methyltransferase type 11 domain-containing protein</fullName>
    </recommendedName>
</protein>
<reference evidence="1" key="1">
    <citation type="submission" date="2018-05" db="EMBL/GenBank/DDBJ databases">
        <authorList>
            <person name="Lanie J.A."/>
            <person name="Ng W.-L."/>
            <person name="Kazmierczak K.M."/>
            <person name="Andrzejewski T.M."/>
            <person name="Davidsen T.M."/>
            <person name="Wayne K.J."/>
            <person name="Tettelin H."/>
            <person name="Glass J.I."/>
            <person name="Rusch D."/>
            <person name="Podicherti R."/>
            <person name="Tsui H.-C.T."/>
            <person name="Winkler M.E."/>
        </authorList>
    </citation>
    <scope>NUCLEOTIDE SEQUENCE</scope>
</reference>
<evidence type="ECO:0000313" key="1">
    <source>
        <dbReference type="EMBL" id="SVC91538.1"/>
    </source>
</evidence>
<feature type="non-terminal residue" evidence="1">
    <location>
        <position position="231"/>
    </location>
</feature>
<proteinExistence type="predicted"/>
<dbReference type="SUPFAM" id="SSF53335">
    <property type="entry name" value="S-adenosyl-L-methionine-dependent methyltransferases"/>
    <property type="match status" value="1"/>
</dbReference>
<dbReference type="Gene3D" id="3.40.50.150">
    <property type="entry name" value="Vaccinia Virus protein VP39"/>
    <property type="match status" value="1"/>
</dbReference>
<evidence type="ECO:0008006" key="2">
    <source>
        <dbReference type="Google" id="ProtNLM"/>
    </source>
</evidence>
<organism evidence="1">
    <name type="scientific">marine metagenome</name>
    <dbReference type="NCBI Taxonomy" id="408172"/>
    <lineage>
        <taxon>unclassified sequences</taxon>
        <taxon>metagenomes</taxon>
        <taxon>ecological metagenomes</taxon>
    </lineage>
</organism>
<dbReference type="EMBL" id="UINC01118427">
    <property type="protein sequence ID" value="SVC91538.1"/>
    <property type="molecule type" value="Genomic_DNA"/>
</dbReference>